<name>A0A0E9PUT9_ANGAN</name>
<proteinExistence type="predicted"/>
<accession>A0A0E9PUT9</accession>
<protein>
    <submittedName>
        <fullName evidence="1">Uncharacterized protein</fullName>
    </submittedName>
</protein>
<dbReference type="EMBL" id="GBXM01100196">
    <property type="protein sequence ID" value="JAH08381.1"/>
    <property type="molecule type" value="Transcribed_RNA"/>
</dbReference>
<sequence length="63" mass="7142">METLDKNGKLQKETFSILHDITVSDLRNQLEKLPCNSLSMVHCQSFMLLGHGYYLTASVRGTQ</sequence>
<evidence type="ECO:0000313" key="1">
    <source>
        <dbReference type="EMBL" id="JAH08381.1"/>
    </source>
</evidence>
<organism evidence="1">
    <name type="scientific">Anguilla anguilla</name>
    <name type="common">European freshwater eel</name>
    <name type="synonym">Muraena anguilla</name>
    <dbReference type="NCBI Taxonomy" id="7936"/>
    <lineage>
        <taxon>Eukaryota</taxon>
        <taxon>Metazoa</taxon>
        <taxon>Chordata</taxon>
        <taxon>Craniata</taxon>
        <taxon>Vertebrata</taxon>
        <taxon>Euteleostomi</taxon>
        <taxon>Actinopterygii</taxon>
        <taxon>Neopterygii</taxon>
        <taxon>Teleostei</taxon>
        <taxon>Anguilliformes</taxon>
        <taxon>Anguillidae</taxon>
        <taxon>Anguilla</taxon>
    </lineage>
</organism>
<reference evidence="1" key="2">
    <citation type="journal article" date="2015" name="Fish Shellfish Immunol.">
        <title>Early steps in the European eel (Anguilla anguilla)-Vibrio vulnificus interaction in the gills: Role of the RtxA13 toxin.</title>
        <authorList>
            <person name="Callol A."/>
            <person name="Pajuelo D."/>
            <person name="Ebbesson L."/>
            <person name="Teles M."/>
            <person name="MacKenzie S."/>
            <person name="Amaro C."/>
        </authorList>
    </citation>
    <scope>NUCLEOTIDE SEQUENCE</scope>
</reference>
<reference evidence="1" key="1">
    <citation type="submission" date="2014-11" db="EMBL/GenBank/DDBJ databases">
        <authorList>
            <person name="Amaro Gonzalez C."/>
        </authorList>
    </citation>
    <scope>NUCLEOTIDE SEQUENCE</scope>
</reference>
<dbReference type="AlphaFoldDB" id="A0A0E9PUT9"/>